<keyword evidence="1" id="KW-1133">Transmembrane helix</keyword>
<evidence type="ECO:0000313" key="3">
    <source>
        <dbReference type="Proteomes" id="UP000651482"/>
    </source>
</evidence>
<dbReference type="RefSeq" id="WP_249318800.1">
    <property type="nucleotide sequence ID" value="NZ_JACRSN010000006.1"/>
</dbReference>
<dbReference type="EMBL" id="JACRSN010000006">
    <property type="protein sequence ID" value="MBC8533419.1"/>
    <property type="molecule type" value="Genomic_DNA"/>
</dbReference>
<keyword evidence="3" id="KW-1185">Reference proteome</keyword>
<accession>A0A926HR56</accession>
<organism evidence="2 3">
    <name type="scientific">Yeguia hominis</name>
    <dbReference type="NCBI Taxonomy" id="2763662"/>
    <lineage>
        <taxon>Bacteria</taxon>
        <taxon>Bacillati</taxon>
        <taxon>Bacillota</taxon>
        <taxon>Clostridia</taxon>
        <taxon>Eubacteriales</taxon>
        <taxon>Yeguiaceae</taxon>
        <taxon>Yeguia</taxon>
    </lineage>
</organism>
<reference evidence="2" key="1">
    <citation type="submission" date="2020-08" db="EMBL/GenBank/DDBJ databases">
        <title>Genome public.</title>
        <authorList>
            <person name="Liu C."/>
            <person name="Sun Q."/>
        </authorList>
    </citation>
    <scope>NUCLEOTIDE SEQUENCE</scope>
    <source>
        <strain evidence="2">NSJ-40</strain>
    </source>
</reference>
<keyword evidence="1" id="KW-0812">Transmembrane</keyword>
<name>A0A926HR56_9FIRM</name>
<proteinExistence type="predicted"/>
<keyword evidence="1" id="KW-0472">Membrane</keyword>
<evidence type="ECO:0000313" key="2">
    <source>
        <dbReference type="EMBL" id="MBC8533419.1"/>
    </source>
</evidence>
<comment type="caution">
    <text evidence="2">The sequence shown here is derived from an EMBL/GenBank/DDBJ whole genome shotgun (WGS) entry which is preliminary data.</text>
</comment>
<protein>
    <submittedName>
        <fullName evidence="2">Uncharacterized protein</fullName>
    </submittedName>
</protein>
<gene>
    <name evidence="2" type="ORF">IAG03_05260</name>
</gene>
<evidence type="ECO:0000256" key="1">
    <source>
        <dbReference type="SAM" id="Phobius"/>
    </source>
</evidence>
<dbReference type="AlphaFoldDB" id="A0A926HR56"/>
<feature type="transmembrane region" description="Helical" evidence="1">
    <location>
        <begin position="24"/>
        <end position="42"/>
    </location>
</feature>
<dbReference type="Proteomes" id="UP000651482">
    <property type="component" value="Unassembled WGS sequence"/>
</dbReference>
<sequence>MGRVCRNSVRSAADRFNKAMKNTVCKVVTVVFALLPVFGFFGCGGSKKYTSDDIVLISTAYYGTEMNPVYSFALKKEKDGWLFSADCLVGSQKDHYTSFGAFPITAEDAESFFRIICEDGETERLCGYRNRIRIFNSSDAPTRSSGMTFSDGNTIEKETMLGDRALNCLYALADRYYEAAESSADTPPDTATN</sequence>